<dbReference type="AlphaFoldDB" id="A0A3L8DDN5"/>
<dbReference type="PROSITE" id="PS50143">
    <property type="entry name" value="BIR_REPEAT_2"/>
    <property type="match status" value="1"/>
</dbReference>
<name>A0A3L8DDN5_OOCBI</name>
<dbReference type="Pfam" id="PF00653">
    <property type="entry name" value="BIR"/>
    <property type="match status" value="1"/>
</dbReference>
<accession>A0A3L8DDN5</accession>
<dbReference type="Proteomes" id="UP000279307">
    <property type="component" value="Chromosome 9"/>
</dbReference>
<sequence length="190" mass="21703">MESRNRAIGCARIEQSIIASKHVSGRFLASVQIRWLVTKAVFCERSPTVAEKVPFLRYLQLNSSNIVIGSMEITEATAFFWKMGRIKTYDKWPFKQSDKCNVECMAAAGFYSIGNDDDPDLVECFICGKQLDGWEPLDDPWSEHIKHNSDCPYMHELDKSIITLKEEAAHLKSNLEIVHKRSRKSKKSTS</sequence>
<dbReference type="GO" id="GO:0046872">
    <property type="term" value="F:metal ion binding"/>
    <property type="evidence" value="ECO:0007669"/>
    <property type="project" value="UniProtKB-KW"/>
</dbReference>
<dbReference type="SUPFAM" id="SSF57924">
    <property type="entry name" value="Inhibitor of apoptosis (IAP) repeat"/>
    <property type="match status" value="1"/>
</dbReference>
<organism evidence="3">
    <name type="scientific">Ooceraea biroi</name>
    <name type="common">Clonal raider ant</name>
    <name type="synonym">Cerapachys biroi</name>
    <dbReference type="NCBI Taxonomy" id="2015173"/>
    <lineage>
        <taxon>Eukaryota</taxon>
        <taxon>Metazoa</taxon>
        <taxon>Ecdysozoa</taxon>
        <taxon>Arthropoda</taxon>
        <taxon>Hexapoda</taxon>
        <taxon>Insecta</taxon>
        <taxon>Pterygota</taxon>
        <taxon>Neoptera</taxon>
        <taxon>Endopterygota</taxon>
        <taxon>Hymenoptera</taxon>
        <taxon>Apocrita</taxon>
        <taxon>Aculeata</taxon>
        <taxon>Formicoidea</taxon>
        <taxon>Formicidae</taxon>
        <taxon>Dorylinae</taxon>
        <taxon>Ooceraea</taxon>
    </lineage>
</organism>
<evidence type="ECO:0000313" key="3">
    <source>
        <dbReference type="EMBL" id="RLU18431.1"/>
    </source>
</evidence>
<keyword evidence="2" id="KW-0862">Zinc</keyword>
<dbReference type="EMBL" id="QOIP01000009">
    <property type="protein sequence ID" value="RLU18431.1"/>
    <property type="molecule type" value="Genomic_DNA"/>
</dbReference>
<keyword evidence="1" id="KW-0479">Metal-binding</keyword>
<comment type="caution">
    <text evidence="3">The sequence shown here is derived from an EMBL/GenBank/DDBJ whole genome shotgun (WGS) entry which is preliminary data.</text>
</comment>
<dbReference type="OrthoDB" id="2196114at2759"/>
<protein>
    <recommendedName>
        <fullName evidence="4">Baculoviral IAP repeat-containing protein</fullName>
    </recommendedName>
</protein>
<proteinExistence type="predicted"/>
<gene>
    <name evidence="3" type="ORF">DMN91_008788</name>
</gene>
<reference evidence="3" key="2">
    <citation type="submission" date="2018-07" db="EMBL/GenBank/DDBJ databases">
        <authorList>
            <person name="Mckenzie S.K."/>
            <person name="Kronauer D.J.C."/>
        </authorList>
    </citation>
    <scope>NUCLEOTIDE SEQUENCE</scope>
    <source>
        <strain evidence="3">Clonal line C1</strain>
    </source>
</reference>
<dbReference type="InterPro" id="IPR051190">
    <property type="entry name" value="Baculoviral_IAP"/>
</dbReference>
<dbReference type="PANTHER" id="PTHR46771">
    <property type="entry name" value="DETERIN"/>
    <property type="match status" value="1"/>
</dbReference>
<evidence type="ECO:0008006" key="4">
    <source>
        <dbReference type="Google" id="ProtNLM"/>
    </source>
</evidence>
<dbReference type="SMART" id="SM00238">
    <property type="entry name" value="BIR"/>
    <property type="match status" value="1"/>
</dbReference>
<dbReference type="Gene3D" id="1.10.1170.10">
    <property type="entry name" value="Inhibitor Of Apoptosis Protein (2mihbC-IAP-1), Chain A"/>
    <property type="match status" value="1"/>
</dbReference>
<evidence type="ECO:0000256" key="1">
    <source>
        <dbReference type="ARBA" id="ARBA00022723"/>
    </source>
</evidence>
<dbReference type="CDD" id="cd00022">
    <property type="entry name" value="BIR"/>
    <property type="match status" value="1"/>
</dbReference>
<dbReference type="PANTHER" id="PTHR46771:SF5">
    <property type="entry name" value="DETERIN"/>
    <property type="match status" value="1"/>
</dbReference>
<reference evidence="3" key="1">
    <citation type="journal article" date="2018" name="Genome Res.">
        <title>The genomic architecture and molecular evolution of ant odorant receptors.</title>
        <authorList>
            <person name="McKenzie S.K."/>
            <person name="Kronauer D.J.C."/>
        </authorList>
    </citation>
    <scope>NUCLEOTIDE SEQUENCE [LARGE SCALE GENOMIC DNA]</scope>
    <source>
        <strain evidence="3">Clonal line C1</strain>
    </source>
</reference>
<dbReference type="InterPro" id="IPR001370">
    <property type="entry name" value="BIR_rpt"/>
</dbReference>
<evidence type="ECO:0000256" key="2">
    <source>
        <dbReference type="ARBA" id="ARBA00022833"/>
    </source>
</evidence>